<dbReference type="Pfam" id="PF00005">
    <property type="entry name" value="ABC_tran"/>
    <property type="match status" value="1"/>
</dbReference>
<dbReference type="PROSITE" id="PS00211">
    <property type="entry name" value="ABC_TRANSPORTER_1"/>
    <property type="match status" value="1"/>
</dbReference>
<dbReference type="InterPro" id="IPR003593">
    <property type="entry name" value="AAA+_ATPase"/>
</dbReference>
<dbReference type="SMART" id="SM00382">
    <property type="entry name" value="AAA"/>
    <property type="match status" value="1"/>
</dbReference>
<keyword evidence="1" id="KW-0813">Transport</keyword>
<dbReference type="NCBIfam" id="NF008653">
    <property type="entry name" value="PRK11650.1"/>
    <property type="match status" value="1"/>
</dbReference>
<dbReference type="CDD" id="cd03301">
    <property type="entry name" value="ABC_MalK_N"/>
    <property type="match status" value="1"/>
</dbReference>
<evidence type="ECO:0000313" key="6">
    <source>
        <dbReference type="Proteomes" id="UP000317318"/>
    </source>
</evidence>
<dbReference type="GO" id="GO:0008643">
    <property type="term" value="P:carbohydrate transport"/>
    <property type="evidence" value="ECO:0007669"/>
    <property type="project" value="InterPro"/>
</dbReference>
<dbReference type="GO" id="GO:0005524">
    <property type="term" value="F:ATP binding"/>
    <property type="evidence" value="ECO:0007669"/>
    <property type="project" value="UniProtKB-KW"/>
</dbReference>
<evidence type="ECO:0000256" key="2">
    <source>
        <dbReference type="ARBA" id="ARBA00022741"/>
    </source>
</evidence>
<dbReference type="PROSITE" id="PS50893">
    <property type="entry name" value="ABC_TRANSPORTER_2"/>
    <property type="match status" value="1"/>
</dbReference>
<dbReference type="EMBL" id="CP036268">
    <property type="protein sequence ID" value="QDT36323.1"/>
    <property type="molecule type" value="Genomic_DNA"/>
</dbReference>
<dbReference type="GO" id="GO:0055052">
    <property type="term" value="C:ATP-binding cassette (ABC) transporter complex, substrate-binding subunit-containing"/>
    <property type="evidence" value="ECO:0007669"/>
    <property type="project" value="TreeGrafter"/>
</dbReference>
<organism evidence="5 6">
    <name type="scientific">Stratiformator vulcanicus</name>
    <dbReference type="NCBI Taxonomy" id="2527980"/>
    <lineage>
        <taxon>Bacteria</taxon>
        <taxon>Pseudomonadati</taxon>
        <taxon>Planctomycetota</taxon>
        <taxon>Planctomycetia</taxon>
        <taxon>Planctomycetales</taxon>
        <taxon>Planctomycetaceae</taxon>
        <taxon>Stratiformator</taxon>
    </lineage>
</organism>
<dbReference type="GO" id="GO:0140359">
    <property type="term" value="F:ABC-type transporter activity"/>
    <property type="evidence" value="ECO:0007669"/>
    <property type="project" value="InterPro"/>
</dbReference>
<sequence length="355" mass="38240">MSSLTLTDVSKTFGRAGRDPHPVHAVEEVSLTIADGEFLVLLGPSGCGKSTLLRMIAGLEEVTAGSIKLGDRDVTHAEPKDRDVAMVFQNYALYPHMSVENNLGFALRMRGDSKAAIRSRVEETAVLLGLGDLLHRKPRELSGGQMQRVAVGRAIVRQPAAFLFDEPLSNLDAALRDQLRRELKSLHQRLKATMVYVTHDQTEAMTLGDRIAVMNGGTVQQVGPPAEVYDRPANTFVAGFIGSPPMNLLPVESIPSQSFPEGTATVGFRPEHGSFASPGVDASSATISIAAEVRDIQRLGGMLLVEANAAEATLILSVTPEKEPSRGRAAIVIEPKHVHLFDRSGTRIRSLADPE</sequence>
<dbReference type="FunFam" id="3.40.50.300:FF:000042">
    <property type="entry name" value="Maltose/maltodextrin ABC transporter, ATP-binding protein"/>
    <property type="match status" value="1"/>
</dbReference>
<dbReference type="InterPro" id="IPR027417">
    <property type="entry name" value="P-loop_NTPase"/>
</dbReference>
<evidence type="ECO:0000313" key="5">
    <source>
        <dbReference type="EMBL" id="QDT36323.1"/>
    </source>
</evidence>
<dbReference type="InterPro" id="IPR008995">
    <property type="entry name" value="Mo/tungstate-bd_C_term_dom"/>
</dbReference>
<dbReference type="InterPro" id="IPR003439">
    <property type="entry name" value="ABC_transporter-like_ATP-bd"/>
</dbReference>
<protein>
    <submittedName>
        <fullName evidence="5">sn-glycerol-3-phosphate import ATP-binding protein UgpC</fullName>
    </submittedName>
</protein>
<dbReference type="KEGG" id="svp:Pan189_06790"/>
<dbReference type="Proteomes" id="UP000317318">
    <property type="component" value="Chromosome"/>
</dbReference>
<dbReference type="Gene3D" id="2.40.50.100">
    <property type="match status" value="1"/>
</dbReference>
<dbReference type="RefSeq" id="WP_145362534.1">
    <property type="nucleotide sequence ID" value="NZ_CP036268.1"/>
</dbReference>
<evidence type="ECO:0000256" key="3">
    <source>
        <dbReference type="ARBA" id="ARBA00022840"/>
    </source>
</evidence>
<dbReference type="OrthoDB" id="9790614at2"/>
<keyword evidence="6" id="KW-1185">Reference proteome</keyword>
<dbReference type="InterPro" id="IPR047641">
    <property type="entry name" value="ABC_transpr_MalK/UgpC-like"/>
</dbReference>
<proteinExistence type="predicted"/>
<feature type="domain" description="ABC transporter" evidence="4">
    <location>
        <begin position="4"/>
        <end position="241"/>
    </location>
</feature>
<dbReference type="InterPro" id="IPR017871">
    <property type="entry name" value="ABC_transporter-like_CS"/>
</dbReference>
<dbReference type="SUPFAM" id="SSF52540">
    <property type="entry name" value="P-loop containing nucleoside triphosphate hydrolases"/>
    <property type="match status" value="1"/>
</dbReference>
<dbReference type="SUPFAM" id="SSF50331">
    <property type="entry name" value="MOP-like"/>
    <property type="match status" value="1"/>
</dbReference>
<accession>A0A517QXK2</accession>
<keyword evidence="3 5" id="KW-0067">ATP-binding</keyword>
<dbReference type="Gene3D" id="3.40.50.300">
    <property type="entry name" value="P-loop containing nucleotide triphosphate hydrolases"/>
    <property type="match status" value="1"/>
</dbReference>
<gene>
    <name evidence="5" type="primary">ugpC</name>
    <name evidence="5" type="ORF">Pan189_06790</name>
</gene>
<keyword evidence="2" id="KW-0547">Nucleotide-binding</keyword>
<dbReference type="GO" id="GO:0016887">
    <property type="term" value="F:ATP hydrolysis activity"/>
    <property type="evidence" value="ECO:0007669"/>
    <property type="project" value="InterPro"/>
</dbReference>
<evidence type="ECO:0000259" key="4">
    <source>
        <dbReference type="PROSITE" id="PS50893"/>
    </source>
</evidence>
<dbReference type="InterPro" id="IPR015855">
    <property type="entry name" value="ABC_transpr_MalK-like"/>
</dbReference>
<evidence type="ECO:0000256" key="1">
    <source>
        <dbReference type="ARBA" id="ARBA00022448"/>
    </source>
</evidence>
<dbReference type="AlphaFoldDB" id="A0A517QXK2"/>
<dbReference type="PANTHER" id="PTHR43875:SF1">
    <property type="entry name" value="OSMOPROTECTIVE COMPOUNDS UPTAKE ATP-BINDING PROTEIN GGTA"/>
    <property type="match status" value="1"/>
</dbReference>
<dbReference type="PANTHER" id="PTHR43875">
    <property type="entry name" value="MALTODEXTRIN IMPORT ATP-BINDING PROTEIN MSMX"/>
    <property type="match status" value="1"/>
</dbReference>
<reference evidence="5 6" key="1">
    <citation type="submission" date="2019-02" db="EMBL/GenBank/DDBJ databases">
        <title>Deep-cultivation of Planctomycetes and their phenomic and genomic characterization uncovers novel biology.</title>
        <authorList>
            <person name="Wiegand S."/>
            <person name="Jogler M."/>
            <person name="Boedeker C."/>
            <person name="Pinto D."/>
            <person name="Vollmers J."/>
            <person name="Rivas-Marin E."/>
            <person name="Kohn T."/>
            <person name="Peeters S.H."/>
            <person name="Heuer A."/>
            <person name="Rast P."/>
            <person name="Oberbeckmann S."/>
            <person name="Bunk B."/>
            <person name="Jeske O."/>
            <person name="Meyerdierks A."/>
            <person name="Storesund J.E."/>
            <person name="Kallscheuer N."/>
            <person name="Luecker S."/>
            <person name="Lage O.M."/>
            <person name="Pohl T."/>
            <person name="Merkel B.J."/>
            <person name="Hornburger P."/>
            <person name="Mueller R.-W."/>
            <person name="Bruemmer F."/>
            <person name="Labrenz M."/>
            <person name="Spormann A.M."/>
            <person name="Op den Camp H."/>
            <person name="Overmann J."/>
            <person name="Amann R."/>
            <person name="Jetten M.S.M."/>
            <person name="Mascher T."/>
            <person name="Medema M.H."/>
            <person name="Devos D.P."/>
            <person name="Kaster A.-K."/>
            <person name="Ovreas L."/>
            <person name="Rohde M."/>
            <person name="Galperin M.Y."/>
            <person name="Jogler C."/>
        </authorList>
    </citation>
    <scope>NUCLEOTIDE SEQUENCE [LARGE SCALE GENOMIC DNA]</scope>
    <source>
        <strain evidence="5 6">Pan189</strain>
    </source>
</reference>
<name>A0A517QXK2_9PLAN</name>